<keyword evidence="3" id="KW-0813">Transport</keyword>
<evidence type="ECO:0000256" key="3">
    <source>
        <dbReference type="ARBA" id="ARBA00022448"/>
    </source>
</evidence>
<dbReference type="OrthoDB" id="9986677at2759"/>
<dbReference type="PANTHER" id="PTHR22601">
    <property type="entry name" value="ISP4 LIKE PROTEIN"/>
    <property type="match status" value="1"/>
</dbReference>
<feature type="transmembrane region" description="Helical" evidence="9">
    <location>
        <begin position="16"/>
        <end position="37"/>
    </location>
</feature>
<evidence type="ECO:0008006" key="12">
    <source>
        <dbReference type="Google" id="ProtNLM"/>
    </source>
</evidence>
<dbReference type="GO" id="GO:0016020">
    <property type="term" value="C:membrane"/>
    <property type="evidence" value="ECO:0007669"/>
    <property type="project" value="UniProtKB-SubCell"/>
</dbReference>
<dbReference type="GO" id="GO:0035673">
    <property type="term" value="F:oligopeptide transmembrane transporter activity"/>
    <property type="evidence" value="ECO:0007669"/>
    <property type="project" value="InterPro"/>
</dbReference>
<dbReference type="GO" id="GO:0015031">
    <property type="term" value="P:protein transport"/>
    <property type="evidence" value="ECO:0007669"/>
    <property type="project" value="UniProtKB-KW"/>
</dbReference>
<dbReference type="EMBL" id="KZ613498">
    <property type="protein sequence ID" value="PMD17659.1"/>
    <property type="molecule type" value="Genomic_DNA"/>
</dbReference>
<sequence length="165" mass="18426">MLGSLPLLCYFGHRHWITHLLGSGYYGFGLMDISLNWNHVGFLSPLFTPLWGNANQYLGAMALCWFIYPLMYFTNVLNAKYYPPMSSGTWDDTGARYNISLIYGTVNLLIGVAVSAFFMGYTMMVFGLNLPNKKFPNWLGNTANSVAVTTDRCFPPASLPPNALN</sequence>
<accession>A0A2J6PUI8</accession>
<evidence type="ECO:0000256" key="5">
    <source>
        <dbReference type="ARBA" id="ARBA00022856"/>
    </source>
</evidence>
<evidence type="ECO:0000256" key="7">
    <source>
        <dbReference type="ARBA" id="ARBA00022989"/>
    </source>
</evidence>
<organism evidence="10 11">
    <name type="scientific">Hyaloscypha hepaticicola</name>
    <dbReference type="NCBI Taxonomy" id="2082293"/>
    <lineage>
        <taxon>Eukaryota</taxon>
        <taxon>Fungi</taxon>
        <taxon>Dikarya</taxon>
        <taxon>Ascomycota</taxon>
        <taxon>Pezizomycotina</taxon>
        <taxon>Leotiomycetes</taxon>
        <taxon>Helotiales</taxon>
        <taxon>Hyaloscyphaceae</taxon>
        <taxon>Hyaloscypha</taxon>
    </lineage>
</organism>
<evidence type="ECO:0000256" key="2">
    <source>
        <dbReference type="ARBA" id="ARBA00008807"/>
    </source>
</evidence>
<keyword evidence="8 9" id="KW-0472">Membrane</keyword>
<keyword evidence="5" id="KW-0571">Peptide transport</keyword>
<evidence type="ECO:0000256" key="6">
    <source>
        <dbReference type="ARBA" id="ARBA00022927"/>
    </source>
</evidence>
<evidence type="ECO:0000256" key="4">
    <source>
        <dbReference type="ARBA" id="ARBA00022692"/>
    </source>
</evidence>
<keyword evidence="11" id="KW-1185">Reference proteome</keyword>
<evidence type="ECO:0000313" key="10">
    <source>
        <dbReference type="EMBL" id="PMD17659.1"/>
    </source>
</evidence>
<evidence type="ECO:0000313" key="11">
    <source>
        <dbReference type="Proteomes" id="UP000235672"/>
    </source>
</evidence>
<feature type="transmembrane region" description="Helical" evidence="9">
    <location>
        <begin position="106"/>
        <end position="128"/>
    </location>
</feature>
<proteinExistence type="inferred from homology"/>
<evidence type="ECO:0000256" key="9">
    <source>
        <dbReference type="SAM" id="Phobius"/>
    </source>
</evidence>
<keyword evidence="6" id="KW-0653">Protein transport</keyword>
<dbReference type="Proteomes" id="UP000235672">
    <property type="component" value="Unassembled WGS sequence"/>
</dbReference>
<keyword evidence="7 9" id="KW-1133">Transmembrane helix</keyword>
<dbReference type="InterPro" id="IPR004648">
    <property type="entry name" value="Oligpept_transpt"/>
</dbReference>
<reference evidence="10 11" key="1">
    <citation type="submission" date="2016-05" db="EMBL/GenBank/DDBJ databases">
        <title>A degradative enzymes factory behind the ericoid mycorrhizal symbiosis.</title>
        <authorList>
            <consortium name="DOE Joint Genome Institute"/>
            <person name="Martino E."/>
            <person name="Morin E."/>
            <person name="Grelet G."/>
            <person name="Kuo A."/>
            <person name="Kohler A."/>
            <person name="Daghino S."/>
            <person name="Barry K."/>
            <person name="Choi C."/>
            <person name="Cichocki N."/>
            <person name="Clum A."/>
            <person name="Copeland A."/>
            <person name="Hainaut M."/>
            <person name="Haridas S."/>
            <person name="Labutti K."/>
            <person name="Lindquist E."/>
            <person name="Lipzen A."/>
            <person name="Khouja H.-R."/>
            <person name="Murat C."/>
            <person name="Ohm R."/>
            <person name="Olson A."/>
            <person name="Spatafora J."/>
            <person name="Veneault-Fourrey C."/>
            <person name="Henrissat B."/>
            <person name="Grigoriev I."/>
            <person name="Martin F."/>
            <person name="Perotto S."/>
        </authorList>
    </citation>
    <scope>NUCLEOTIDE SEQUENCE [LARGE SCALE GENOMIC DNA]</scope>
    <source>
        <strain evidence="10 11">UAMH 7357</strain>
    </source>
</reference>
<evidence type="ECO:0000256" key="1">
    <source>
        <dbReference type="ARBA" id="ARBA00004141"/>
    </source>
</evidence>
<comment type="subcellular location">
    <subcellularLocation>
        <location evidence="1">Membrane</location>
        <topology evidence="1">Multi-pass membrane protein</topology>
    </subcellularLocation>
</comment>
<gene>
    <name evidence="10" type="ORF">NA56DRAFT_751977</name>
</gene>
<comment type="similarity">
    <text evidence="2">Belongs to the oligopeptide OPT transporter family.</text>
</comment>
<dbReference type="Pfam" id="PF03169">
    <property type="entry name" value="OPT"/>
    <property type="match status" value="1"/>
</dbReference>
<keyword evidence="4 9" id="KW-0812">Transmembrane</keyword>
<protein>
    <recommendedName>
        <fullName evidence="12">OPT superfamily oligopeptide transporter</fullName>
    </recommendedName>
</protein>
<name>A0A2J6PUI8_9HELO</name>
<feature type="transmembrane region" description="Helical" evidence="9">
    <location>
        <begin position="57"/>
        <end position="77"/>
    </location>
</feature>
<dbReference type="AlphaFoldDB" id="A0A2J6PUI8"/>
<evidence type="ECO:0000256" key="8">
    <source>
        <dbReference type="ARBA" id="ARBA00023136"/>
    </source>
</evidence>
<dbReference type="InterPro" id="IPR004813">
    <property type="entry name" value="OPT"/>
</dbReference>